<keyword evidence="8" id="KW-0175">Coiled coil</keyword>
<dbReference type="GO" id="GO:0004721">
    <property type="term" value="F:phosphoprotein phosphatase activity"/>
    <property type="evidence" value="ECO:0007669"/>
    <property type="project" value="TreeGrafter"/>
</dbReference>
<evidence type="ECO:0000313" key="13">
    <source>
        <dbReference type="Proteomes" id="UP000180254"/>
    </source>
</evidence>
<dbReference type="InterPro" id="IPR003660">
    <property type="entry name" value="HAMP_dom"/>
</dbReference>
<dbReference type="Pfam" id="PF02518">
    <property type="entry name" value="HATPase_c"/>
    <property type="match status" value="1"/>
</dbReference>
<keyword evidence="7" id="KW-0902">Two-component regulatory system</keyword>
<protein>
    <recommendedName>
        <fullName evidence="3">histidine kinase</fullName>
        <ecNumber evidence="3">2.7.13.3</ecNumber>
    </recommendedName>
</protein>
<dbReference type="PANTHER" id="PTHR45453:SF3">
    <property type="entry name" value="HISTIDINE KINASE"/>
    <property type="match status" value="1"/>
</dbReference>
<dbReference type="InterPro" id="IPR005467">
    <property type="entry name" value="His_kinase_dom"/>
</dbReference>
<dbReference type="PANTHER" id="PTHR45453">
    <property type="entry name" value="PHOSPHATE REGULON SENSOR PROTEIN PHOR"/>
    <property type="match status" value="1"/>
</dbReference>
<dbReference type="SUPFAM" id="SSF47384">
    <property type="entry name" value="Homodimeric domain of signal transducing histidine kinase"/>
    <property type="match status" value="1"/>
</dbReference>
<evidence type="ECO:0000256" key="7">
    <source>
        <dbReference type="ARBA" id="ARBA00023012"/>
    </source>
</evidence>
<dbReference type="EMBL" id="MKIE01000005">
    <property type="protein sequence ID" value="OHW62033.1"/>
    <property type="molecule type" value="Genomic_DNA"/>
</dbReference>
<organism evidence="12 13">
    <name type="scientific">Andreesenia angusta</name>
    <dbReference type="NCBI Taxonomy" id="39480"/>
    <lineage>
        <taxon>Bacteria</taxon>
        <taxon>Bacillati</taxon>
        <taxon>Bacillota</taxon>
        <taxon>Tissierellia</taxon>
        <taxon>Tissierellales</taxon>
        <taxon>Gottschalkiaceae</taxon>
        <taxon>Andreesenia</taxon>
    </lineage>
</organism>
<dbReference type="Gene3D" id="3.30.565.10">
    <property type="entry name" value="Histidine kinase-like ATPase, C-terminal domain"/>
    <property type="match status" value="1"/>
</dbReference>
<evidence type="ECO:0000256" key="2">
    <source>
        <dbReference type="ARBA" id="ARBA00004370"/>
    </source>
</evidence>
<feature type="coiled-coil region" evidence="8">
    <location>
        <begin position="320"/>
        <end position="358"/>
    </location>
</feature>
<dbReference type="CDD" id="cd06225">
    <property type="entry name" value="HAMP"/>
    <property type="match status" value="1"/>
</dbReference>
<keyword evidence="9" id="KW-0812">Transmembrane</keyword>
<dbReference type="SMART" id="SM00387">
    <property type="entry name" value="HATPase_c"/>
    <property type="match status" value="1"/>
</dbReference>
<keyword evidence="6 12" id="KW-0418">Kinase</keyword>
<evidence type="ECO:0000256" key="4">
    <source>
        <dbReference type="ARBA" id="ARBA00022553"/>
    </source>
</evidence>
<dbReference type="Pfam" id="PF00672">
    <property type="entry name" value="HAMP"/>
    <property type="match status" value="1"/>
</dbReference>
<dbReference type="CDD" id="cd00082">
    <property type="entry name" value="HisKA"/>
    <property type="match status" value="1"/>
</dbReference>
<evidence type="ECO:0000259" key="11">
    <source>
        <dbReference type="PROSITE" id="PS50885"/>
    </source>
</evidence>
<evidence type="ECO:0000259" key="10">
    <source>
        <dbReference type="PROSITE" id="PS50109"/>
    </source>
</evidence>
<gene>
    <name evidence="12" type="primary">yycG_3</name>
    <name evidence="12" type="ORF">EUAN_14810</name>
</gene>
<feature type="transmembrane region" description="Helical" evidence="9">
    <location>
        <begin position="12"/>
        <end position="33"/>
    </location>
</feature>
<evidence type="ECO:0000256" key="8">
    <source>
        <dbReference type="SAM" id="Coils"/>
    </source>
</evidence>
<dbReference type="GO" id="GO:0016036">
    <property type="term" value="P:cellular response to phosphate starvation"/>
    <property type="evidence" value="ECO:0007669"/>
    <property type="project" value="TreeGrafter"/>
</dbReference>
<dbReference type="Proteomes" id="UP000180254">
    <property type="component" value="Unassembled WGS sequence"/>
</dbReference>
<dbReference type="Gene3D" id="6.10.340.10">
    <property type="match status" value="1"/>
</dbReference>
<keyword evidence="9" id="KW-0472">Membrane</keyword>
<dbReference type="SMART" id="SM00304">
    <property type="entry name" value="HAMP"/>
    <property type="match status" value="1"/>
</dbReference>
<accession>A0A1S1V5Y9</accession>
<evidence type="ECO:0000256" key="9">
    <source>
        <dbReference type="SAM" id="Phobius"/>
    </source>
</evidence>
<comment type="catalytic activity">
    <reaction evidence="1">
        <text>ATP + protein L-histidine = ADP + protein N-phospho-L-histidine.</text>
        <dbReference type="EC" id="2.7.13.3"/>
    </reaction>
</comment>
<dbReference type="OrthoDB" id="9813151at2"/>
<name>A0A1S1V5Y9_9FIRM</name>
<evidence type="ECO:0000256" key="5">
    <source>
        <dbReference type="ARBA" id="ARBA00022679"/>
    </source>
</evidence>
<reference evidence="12 13" key="1">
    <citation type="submission" date="2016-09" db="EMBL/GenBank/DDBJ databases">
        <title>Genome sequence of Eubacterium angustum.</title>
        <authorList>
            <person name="Poehlein A."/>
            <person name="Daniel R."/>
        </authorList>
    </citation>
    <scope>NUCLEOTIDE SEQUENCE [LARGE SCALE GENOMIC DNA]</scope>
    <source>
        <strain evidence="12 13">DSM 1989</strain>
    </source>
</reference>
<dbReference type="InterPro" id="IPR003661">
    <property type="entry name" value="HisK_dim/P_dom"/>
</dbReference>
<dbReference type="SUPFAM" id="SSF55874">
    <property type="entry name" value="ATPase domain of HSP90 chaperone/DNA topoisomerase II/histidine kinase"/>
    <property type="match status" value="1"/>
</dbReference>
<dbReference type="GO" id="GO:0000155">
    <property type="term" value="F:phosphorelay sensor kinase activity"/>
    <property type="evidence" value="ECO:0007669"/>
    <property type="project" value="InterPro"/>
</dbReference>
<dbReference type="AlphaFoldDB" id="A0A1S1V5Y9"/>
<feature type="transmembrane region" description="Helical" evidence="9">
    <location>
        <begin position="258"/>
        <end position="279"/>
    </location>
</feature>
<dbReference type="SUPFAM" id="SSF158472">
    <property type="entry name" value="HAMP domain-like"/>
    <property type="match status" value="1"/>
</dbReference>
<dbReference type="Pfam" id="PF00512">
    <property type="entry name" value="HisKA"/>
    <property type="match status" value="1"/>
</dbReference>
<dbReference type="PROSITE" id="PS50109">
    <property type="entry name" value="HIS_KIN"/>
    <property type="match status" value="1"/>
</dbReference>
<dbReference type="FunFam" id="1.10.287.130:FF:000001">
    <property type="entry name" value="Two-component sensor histidine kinase"/>
    <property type="match status" value="1"/>
</dbReference>
<dbReference type="InterPro" id="IPR036890">
    <property type="entry name" value="HATPase_C_sf"/>
</dbReference>
<sequence length="580" mass="67620">MRYFGIKGKLFTVILITFTLLIGIILVGSAYYFEPYYRSKKIKNLKEQMVVFKDQNLGSKIYDKELLLDRMKAFSDQNSSPLIVETPDNELLYPTDNFIATLDSDGQSLLVDLYYPIVDMLDKGVKLNTGLDIGFRGFWENDKFIAIYLSELDGKKLESDEEIDQLEEWQDLETVRGKIVSYDMPKYDSGYIYRQETLLYLIDKYEKNSKKVILYTDNATGIDNYLVKISHGKFTVYSIFTTQPINELLSFMPEFMKYVIIVAVFLNFIISLVITKLIVRPILEIRNTSSKMANLDFSERILIKSKDEIGMLSEDFNLMADRLESTIQEIEYSNRMLLNELEKEKQLEQARKNFVADASHELRTPLSIIQAYGERIVDKYHFDDKFDKYMAVILEEQRKMNKLIDDLLELSKLESLTYKMSLDQYDINEDILEVIDRLFAIFEDKNLKLHCNLADKGTITADREKMSQVLMNVISNAFKYTPDSQNIWIETVNCGELLKVSISNEVENIDSIDLEKLYDRFYKSDKSRSRKMGGTGLGLAITRMILNLHEMEFGFRKSENRIEFYFVYAFFDTQTVAPLV</sequence>
<keyword evidence="4" id="KW-0597">Phosphoprotein</keyword>
<dbReference type="RefSeq" id="WP_071063223.1">
    <property type="nucleotide sequence ID" value="NZ_MKIE01000005.1"/>
</dbReference>
<feature type="domain" description="HAMP" evidence="11">
    <location>
        <begin position="276"/>
        <end position="328"/>
    </location>
</feature>
<dbReference type="Gene3D" id="1.10.287.130">
    <property type="match status" value="1"/>
</dbReference>
<keyword evidence="13" id="KW-1185">Reference proteome</keyword>
<dbReference type="InterPro" id="IPR003594">
    <property type="entry name" value="HATPase_dom"/>
</dbReference>
<keyword evidence="5 12" id="KW-0808">Transferase</keyword>
<dbReference type="SMART" id="SM00388">
    <property type="entry name" value="HisKA"/>
    <property type="match status" value="1"/>
</dbReference>
<dbReference type="InterPro" id="IPR050351">
    <property type="entry name" value="BphY/WalK/GraS-like"/>
</dbReference>
<comment type="subcellular location">
    <subcellularLocation>
        <location evidence="2">Membrane</location>
    </subcellularLocation>
</comment>
<dbReference type="EC" id="2.7.13.3" evidence="3"/>
<evidence type="ECO:0000313" key="12">
    <source>
        <dbReference type="EMBL" id="OHW62033.1"/>
    </source>
</evidence>
<dbReference type="GO" id="GO:0005886">
    <property type="term" value="C:plasma membrane"/>
    <property type="evidence" value="ECO:0007669"/>
    <property type="project" value="TreeGrafter"/>
</dbReference>
<feature type="domain" description="Histidine kinase" evidence="10">
    <location>
        <begin position="357"/>
        <end position="554"/>
    </location>
</feature>
<evidence type="ECO:0000256" key="3">
    <source>
        <dbReference type="ARBA" id="ARBA00012438"/>
    </source>
</evidence>
<evidence type="ECO:0000256" key="1">
    <source>
        <dbReference type="ARBA" id="ARBA00000085"/>
    </source>
</evidence>
<proteinExistence type="predicted"/>
<dbReference type="STRING" id="39480.EUAN_14810"/>
<comment type="caution">
    <text evidence="12">The sequence shown here is derived from an EMBL/GenBank/DDBJ whole genome shotgun (WGS) entry which is preliminary data.</text>
</comment>
<dbReference type="InterPro" id="IPR036097">
    <property type="entry name" value="HisK_dim/P_sf"/>
</dbReference>
<evidence type="ECO:0000256" key="6">
    <source>
        <dbReference type="ARBA" id="ARBA00022777"/>
    </source>
</evidence>
<keyword evidence="9" id="KW-1133">Transmembrane helix</keyword>
<dbReference type="PROSITE" id="PS50885">
    <property type="entry name" value="HAMP"/>
    <property type="match status" value="1"/>
</dbReference>